<gene>
    <name evidence="1" type="ORF">CYMTET_53475</name>
</gene>
<dbReference type="AlphaFoldDB" id="A0AAE0ERP6"/>
<proteinExistence type="predicted"/>
<dbReference type="EMBL" id="LGRX02035068">
    <property type="protein sequence ID" value="KAK3236380.1"/>
    <property type="molecule type" value="Genomic_DNA"/>
</dbReference>
<accession>A0AAE0ERP6</accession>
<feature type="non-terminal residue" evidence="1">
    <location>
        <position position="1"/>
    </location>
</feature>
<reference evidence="1 2" key="1">
    <citation type="journal article" date="2015" name="Genome Biol. Evol.">
        <title>Comparative Genomics of a Bacterivorous Green Alga Reveals Evolutionary Causalities and Consequences of Phago-Mixotrophic Mode of Nutrition.</title>
        <authorList>
            <person name="Burns J.A."/>
            <person name="Paasch A."/>
            <person name="Narechania A."/>
            <person name="Kim E."/>
        </authorList>
    </citation>
    <scope>NUCLEOTIDE SEQUENCE [LARGE SCALE GENOMIC DNA]</scope>
    <source>
        <strain evidence="1 2">PLY_AMNH</strain>
    </source>
</reference>
<comment type="caution">
    <text evidence="1">The sequence shown here is derived from an EMBL/GenBank/DDBJ whole genome shotgun (WGS) entry which is preliminary data.</text>
</comment>
<sequence>NKANVTLDPVYVKMRWCECSAPIIEGTALRSRNNLLCGNEDGSMVNKANVTLDPVYVKMRWCECSAPIIEGTALRSRNNLLCGNEDGSMVNKANVTLDPVYVKMRWCECSAPIIEGTALRSRNNLLCGNEDGSMGATRKETVCRRILYLPFRCAFPISSELFSPEFVEFVANTGSVSGSLKAYASDIPDWGSEGKGWTIDPYVYLLWKVAQHLNEGARGHLDVVQIHNILVICKDVDSAWCDLAKLVIQSYGMVVVGDVAALEHHACPSWRGLIMPFLAKLEVAGVAVSPPTAVQLITMDKLGLPLEKFPEQLQRTVHTHSGAPHNSVTNAMRVALHTSKGVAARGRCSNEVVFKPRYGSCGSGVCRSNRGKLSGSLLEGVEYMVQPFTLELLTAEHRYWIRMDSADDVQILMHACTSTSGFLEDGTGSLTCWRDDNEIALAADQELRGLLKRIGGFISPPVGTPMRIDLFKSEGKWMVNELDCFGHGELISGLADFGDEKMMLIATLDEIAVGIANAF</sequence>
<name>A0AAE0ERP6_9CHLO</name>
<evidence type="ECO:0000313" key="1">
    <source>
        <dbReference type="EMBL" id="KAK3236380.1"/>
    </source>
</evidence>
<organism evidence="1 2">
    <name type="scientific">Cymbomonas tetramitiformis</name>
    <dbReference type="NCBI Taxonomy" id="36881"/>
    <lineage>
        <taxon>Eukaryota</taxon>
        <taxon>Viridiplantae</taxon>
        <taxon>Chlorophyta</taxon>
        <taxon>Pyramimonadophyceae</taxon>
        <taxon>Pyramimonadales</taxon>
        <taxon>Pyramimonadaceae</taxon>
        <taxon>Cymbomonas</taxon>
    </lineage>
</organism>
<protein>
    <submittedName>
        <fullName evidence="1">Uncharacterized protein</fullName>
    </submittedName>
</protein>
<dbReference type="Proteomes" id="UP001190700">
    <property type="component" value="Unassembled WGS sequence"/>
</dbReference>
<evidence type="ECO:0000313" key="2">
    <source>
        <dbReference type="Proteomes" id="UP001190700"/>
    </source>
</evidence>
<keyword evidence="2" id="KW-1185">Reference proteome</keyword>